<sequence>MSGRMNQLISTNFRKWCYNLSGFNQLGLWRDDFLYEADPDVTEALRRVPRQVIDERNFRIVRAMQLDAQKKILPKEQWTKFEDDILYLSQHVEDVKKEREEKERWEDS</sequence>
<evidence type="ECO:0000256" key="3">
    <source>
        <dbReference type="ARBA" id="ARBA00016323"/>
    </source>
</evidence>
<evidence type="ECO:0000256" key="1">
    <source>
        <dbReference type="ARBA" id="ARBA00004443"/>
    </source>
</evidence>
<accession>A0A3L8DCH2</accession>
<protein>
    <recommendedName>
        <fullName evidence="3 12">Cytochrome b-c1 complex subunit 7</fullName>
    </recommendedName>
</protein>
<dbReference type="AlphaFoldDB" id="A0A3L8DCH2"/>
<keyword evidence="6 12" id="KW-0999">Mitochondrion inner membrane</keyword>
<dbReference type="GO" id="GO:0006122">
    <property type="term" value="P:mitochondrial electron transport, ubiquinol to cytochrome c"/>
    <property type="evidence" value="ECO:0007669"/>
    <property type="project" value="InterPro"/>
</dbReference>
<evidence type="ECO:0000256" key="2">
    <source>
        <dbReference type="ARBA" id="ARBA00008554"/>
    </source>
</evidence>
<name>A0A3L8DCH2_OOCBI</name>
<evidence type="ECO:0000256" key="12">
    <source>
        <dbReference type="PIRNR" id="PIRNR000022"/>
    </source>
</evidence>
<comment type="caution">
    <text evidence="13">The sequence shown here is derived from an EMBL/GenBank/DDBJ whole genome shotgun (WGS) entry which is preliminary data.</text>
</comment>
<evidence type="ECO:0000256" key="11">
    <source>
        <dbReference type="ARBA" id="ARBA00046393"/>
    </source>
</evidence>
<keyword evidence="4 12" id="KW-0813">Transport</keyword>
<comment type="subunit">
    <text evidence="10">Component of the ubiquinol-cytochrome c oxidoreductase (cytochrome b-c1 complex, complex III, CIII), a multisubunit enzyme composed of 3 respiratory subunits cytochrome b, cytochrome c1 and Rieske protein, 2 core protein subunits, and additional low-molecular weight protein subunits. The complex exists as an obligatory dimer and forms supercomplexes (SCs) in the inner mitochondrial membrane with cytochrome c oxidase (complex IV, CIV).</text>
</comment>
<keyword evidence="8 12" id="KW-0496">Mitochondrion</keyword>
<dbReference type="PANTHER" id="PTHR12022">
    <property type="entry name" value="UBIQUINOL-CYTOCHROME C REDUCTASE COMPLEX 14 KD PROTEIN"/>
    <property type="match status" value="1"/>
</dbReference>
<evidence type="ECO:0000256" key="4">
    <source>
        <dbReference type="ARBA" id="ARBA00022448"/>
    </source>
</evidence>
<evidence type="ECO:0000313" key="14">
    <source>
        <dbReference type="Proteomes" id="UP000279307"/>
    </source>
</evidence>
<evidence type="ECO:0000256" key="8">
    <source>
        <dbReference type="ARBA" id="ARBA00023128"/>
    </source>
</evidence>
<dbReference type="GO" id="GO:0005743">
    <property type="term" value="C:mitochondrial inner membrane"/>
    <property type="evidence" value="ECO:0007669"/>
    <property type="project" value="UniProtKB-SubCell"/>
</dbReference>
<proteinExistence type="inferred from homology"/>
<dbReference type="GO" id="GO:0045275">
    <property type="term" value="C:respiratory chain complex III"/>
    <property type="evidence" value="ECO:0007669"/>
    <property type="project" value="InterPro"/>
</dbReference>
<dbReference type="PIRSF" id="PIRSF000022">
    <property type="entry name" value="Bc1_14K"/>
    <property type="match status" value="1"/>
</dbReference>
<dbReference type="InterPro" id="IPR036544">
    <property type="entry name" value="QCR7_sf"/>
</dbReference>
<comment type="function">
    <text evidence="12">Component of the ubiquinol-cytochrome c oxidoreductase, a multisubunit transmembrane complex that is part of the mitochondrial electron transport chain which drives oxidative phosphorylation.</text>
</comment>
<comment type="subunit">
    <text evidence="11">Component of the ubiquinol-cytochrome c oxidoreductase (cytochrome b-c1 complex, complex III, CIII), a multisubunit enzyme composed of 11 subunits. The complex is composed of 3 respiratory subunits cytochrome b, cytochrome c1 and Rieske protein UQCRFS1, 2 core protein subunits UQCRC1/QCR1 and UQCRC2/QCR2, and 6 low-molecular weight protein subunits UQCRH/QCR6, UQCRB/QCR7, UQCRQ/QCR8, UQCR10/QCR9, UQCR11/QCR10 and subunit 9, the cleavage product of Rieske protein UQCRFS1. The complex exists as an obligatory dimer and forms supercomplexes (SCs) in the inner mitochondrial membrane with NADH-ubiquinone oxidoreductase (complex I, CI) and cytochrome c oxidase (complex IV, CIV), resulting in different assemblies (supercomplex SCI(1)III(2)IV(1) and megacomplex MCI(2)III(2)IV(2)).</text>
</comment>
<dbReference type="Proteomes" id="UP000279307">
    <property type="component" value="Chromosome 10"/>
</dbReference>
<keyword evidence="7 12" id="KW-0249">Electron transport</keyword>
<dbReference type="SUPFAM" id="SSF81524">
    <property type="entry name" value="14 kDa protein of cytochrome bc1 complex (Ubiquinol-cytochrome c reductase)"/>
    <property type="match status" value="1"/>
</dbReference>
<gene>
    <name evidence="13" type="ORF">DMN91_010247</name>
</gene>
<evidence type="ECO:0000256" key="7">
    <source>
        <dbReference type="ARBA" id="ARBA00022982"/>
    </source>
</evidence>
<evidence type="ECO:0000256" key="5">
    <source>
        <dbReference type="ARBA" id="ARBA00022660"/>
    </source>
</evidence>
<evidence type="ECO:0000313" key="13">
    <source>
        <dbReference type="EMBL" id="RLU18006.1"/>
    </source>
</evidence>
<dbReference type="OrthoDB" id="425749at2759"/>
<dbReference type="InterPro" id="IPR003197">
    <property type="entry name" value="QCR7"/>
</dbReference>
<organism evidence="13 14">
    <name type="scientific">Ooceraea biroi</name>
    <name type="common">Clonal raider ant</name>
    <name type="synonym">Cerapachys biroi</name>
    <dbReference type="NCBI Taxonomy" id="2015173"/>
    <lineage>
        <taxon>Eukaryota</taxon>
        <taxon>Metazoa</taxon>
        <taxon>Ecdysozoa</taxon>
        <taxon>Arthropoda</taxon>
        <taxon>Hexapoda</taxon>
        <taxon>Insecta</taxon>
        <taxon>Pterygota</taxon>
        <taxon>Neoptera</taxon>
        <taxon>Endopterygota</taxon>
        <taxon>Hymenoptera</taxon>
        <taxon>Apocrita</taxon>
        <taxon>Aculeata</taxon>
        <taxon>Formicoidea</taxon>
        <taxon>Formicidae</taxon>
        <taxon>Dorylinae</taxon>
        <taxon>Ooceraea</taxon>
    </lineage>
</organism>
<evidence type="ECO:0000256" key="6">
    <source>
        <dbReference type="ARBA" id="ARBA00022792"/>
    </source>
</evidence>
<keyword evidence="5 12" id="KW-0679">Respiratory chain</keyword>
<comment type="similarity">
    <text evidence="2 12">Belongs to the UQCRB/QCR7 family.</text>
</comment>
<dbReference type="PANTHER" id="PTHR12022:SF0">
    <property type="entry name" value="CYTOCHROME B-C1 COMPLEX SUBUNIT 7"/>
    <property type="match status" value="1"/>
</dbReference>
<dbReference type="EMBL" id="QOIP01000010">
    <property type="protein sequence ID" value="RLU18006.1"/>
    <property type="molecule type" value="Genomic_DNA"/>
</dbReference>
<dbReference type="Gene3D" id="1.10.1090.10">
    <property type="entry name" value="Cytochrome b-c1 complex subunit 7"/>
    <property type="match status" value="1"/>
</dbReference>
<keyword evidence="9 12" id="KW-0472">Membrane</keyword>
<evidence type="ECO:0000256" key="10">
    <source>
        <dbReference type="ARBA" id="ARBA00038521"/>
    </source>
</evidence>
<dbReference type="FunFam" id="1.10.1090.10:FF:000001">
    <property type="entry name" value="Cytochrome b-c1 complex subunit 7"/>
    <property type="match status" value="1"/>
</dbReference>
<reference evidence="13 14" key="1">
    <citation type="journal article" date="2018" name="Genome Res.">
        <title>The genomic architecture and molecular evolution of ant odorant receptors.</title>
        <authorList>
            <person name="McKenzie S.K."/>
            <person name="Kronauer D.J.C."/>
        </authorList>
    </citation>
    <scope>NUCLEOTIDE SEQUENCE [LARGE SCALE GENOMIC DNA]</scope>
    <source>
        <strain evidence="13">Clonal line C1</strain>
    </source>
</reference>
<evidence type="ECO:0000256" key="9">
    <source>
        <dbReference type="ARBA" id="ARBA00023136"/>
    </source>
</evidence>
<dbReference type="Pfam" id="PF02271">
    <property type="entry name" value="UCR_14kD"/>
    <property type="match status" value="1"/>
</dbReference>
<comment type="subcellular location">
    <subcellularLocation>
        <location evidence="1">Mitochondrion inner membrane</location>
        <topology evidence="1">Peripheral membrane protein</topology>
        <orientation evidence="1">Matrix side</orientation>
    </subcellularLocation>
</comment>